<evidence type="ECO:0000256" key="5">
    <source>
        <dbReference type="ARBA" id="ARBA00007837"/>
    </source>
</evidence>
<dbReference type="GO" id="GO:0046872">
    <property type="term" value="F:metal ion binding"/>
    <property type="evidence" value="ECO:0007669"/>
    <property type="project" value="UniProtKB-KW"/>
</dbReference>
<dbReference type="RefSeq" id="WP_308456232.1">
    <property type="nucleotide sequence ID" value="NZ_JAJEQM010000006.1"/>
</dbReference>
<dbReference type="InterPro" id="IPR036618">
    <property type="entry name" value="PtsI_HPr-bd_sf"/>
</dbReference>
<evidence type="ECO:0000256" key="3">
    <source>
        <dbReference type="ARBA" id="ARBA00002728"/>
    </source>
</evidence>
<dbReference type="PANTHER" id="PTHR46244">
    <property type="entry name" value="PHOSPHOENOLPYRUVATE-PROTEIN PHOSPHOTRANSFERASE"/>
    <property type="match status" value="1"/>
</dbReference>
<evidence type="ECO:0000256" key="14">
    <source>
        <dbReference type="ARBA" id="ARBA00022777"/>
    </source>
</evidence>
<dbReference type="SUPFAM" id="SSF47831">
    <property type="entry name" value="Enzyme I of the PEP:sugar phosphotransferase system HPr-binding (sub)domain"/>
    <property type="match status" value="1"/>
</dbReference>
<dbReference type="InterPro" id="IPR000121">
    <property type="entry name" value="PEP_util_C"/>
</dbReference>
<dbReference type="Proteomes" id="UP001198242">
    <property type="component" value="Unassembled WGS sequence"/>
</dbReference>
<evidence type="ECO:0000256" key="12">
    <source>
        <dbReference type="ARBA" id="ARBA00022683"/>
    </source>
</evidence>
<dbReference type="InterPro" id="IPR036637">
    <property type="entry name" value="Phosphohistidine_dom_sf"/>
</dbReference>
<dbReference type="PRINTS" id="PR01736">
    <property type="entry name" value="PHPHTRNFRASE"/>
</dbReference>
<comment type="cofactor">
    <cofactor evidence="2 17 20">
        <name>Mg(2+)</name>
        <dbReference type="ChEBI" id="CHEBI:18420"/>
    </cofactor>
</comment>
<dbReference type="PANTHER" id="PTHR46244:SF3">
    <property type="entry name" value="PHOSPHOENOLPYRUVATE-PROTEIN PHOSPHOTRANSFERASE"/>
    <property type="match status" value="1"/>
</dbReference>
<keyword evidence="15 17" id="KW-0460">Magnesium</keyword>
<dbReference type="GO" id="GO:0005737">
    <property type="term" value="C:cytoplasm"/>
    <property type="evidence" value="ECO:0007669"/>
    <property type="project" value="UniProtKB-SubCell"/>
</dbReference>
<dbReference type="InterPro" id="IPR006318">
    <property type="entry name" value="PTS_EI-like"/>
</dbReference>
<evidence type="ECO:0000256" key="18">
    <source>
        <dbReference type="PIRSR" id="PIRSR000732-1"/>
    </source>
</evidence>
<dbReference type="GO" id="GO:0016301">
    <property type="term" value="F:kinase activity"/>
    <property type="evidence" value="ECO:0007669"/>
    <property type="project" value="UniProtKB-KW"/>
</dbReference>
<evidence type="ECO:0000256" key="8">
    <source>
        <dbReference type="ARBA" id="ARBA00022448"/>
    </source>
</evidence>
<dbReference type="GO" id="GO:0009401">
    <property type="term" value="P:phosphoenolpyruvate-dependent sugar phosphotransferase system"/>
    <property type="evidence" value="ECO:0007669"/>
    <property type="project" value="UniProtKB-KW"/>
</dbReference>
<dbReference type="InterPro" id="IPR023151">
    <property type="entry name" value="PEP_util_CS"/>
</dbReference>
<feature type="binding site" evidence="20">
    <location>
        <position position="454"/>
    </location>
    <ligand>
        <name>Mg(2+)</name>
        <dbReference type="ChEBI" id="CHEBI:18420"/>
    </ligand>
</feature>
<evidence type="ECO:0000256" key="13">
    <source>
        <dbReference type="ARBA" id="ARBA00022723"/>
    </source>
</evidence>
<evidence type="ECO:0000259" key="22">
    <source>
        <dbReference type="Pfam" id="PF02896"/>
    </source>
</evidence>
<feature type="binding site" evidence="19">
    <location>
        <position position="295"/>
    </location>
    <ligand>
        <name>phosphoenolpyruvate</name>
        <dbReference type="ChEBI" id="CHEBI:58702"/>
    </ligand>
</feature>
<keyword evidence="12 17" id="KW-0598">Phosphotransferase system</keyword>
<sequence length="554" mass="61455">MITITGKPVCSGIAFGPVFVFSREESTIKRHHIESSDDEIARFESARQQTISELGMLYDKALAEVGEANAMIFQIHQMMLDDLDYIESIKNIITDQLINAETAVAQTCDNFVQMFRAMDDPYMRERSADVKDVSERLIKILSGKDKDGLVTDEPVIIISDDLAPSETVQFDKSKILAFVTEGGSTNSHTSILARMMNIPAMIGAKGVLSADANGKNAIVDGFTGTIYIDPDEATINEMTKKKEEIDKQNKLLQQLKGRESVTKDGQKIELCANIGSVLDVGNVLKNDAEGIGLFRSEFLYLESNDYPSEDVQFAAYKDVLSKMVNKRVIVRTLDIGADKQVDYFNMPKEENPAMGIRAIRICLQRPDIFKTQLRALYRASVFGKLAIMFPMIASEWEIVKILEIIDEVKAELDSEGIAYSKNVELGCMIETPAAAVISDILSKHLDFFSIGTNDLTQYTLAADRQNPDIGKFCDTHHVAILRLINMIVQNAHKNGTWVGICGELGADLELTEAFLAIGVDELSVTPSAILPIRKKVIETNVSEIKESVLDKYLN</sequence>
<evidence type="ECO:0000313" key="25">
    <source>
        <dbReference type="Proteomes" id="UP001198242"/>
    </source>
</evidence>
<proteinExistence type="inferred from homology"/>
<organism evidence="24 25">
    <name type="scientific">Hominilimicola fabiformis</name>
    <dbReference type="NCBI Taxonomy" id="2885356"/>
    <lineage>
        <taxon>Bacteria</taxon>
        <taxon>Bacillati</taxon>
        <taxon>Bacillota</taxon>
        <taxon>Clostridia</taxon>
        <taxon>Eubacteriales</taxon>
        <taxon>Oscillospiraceae</taxon>
        <taxon>Hominilimicola</taxon>
    </lineage>
</organism>
<dbReference type="EMBL" id="JAJEQM010000006">
    <property type="protein sequence ID" value="MCC2210314.1"/>
    <property type="molecule type" value="Genomic_DNA"/>
</dbReference>
<dbReference type="Gene3D" id="3.20.20.60">
    <property type="entry name" value="Phosphoenolpyruvate-binding domains"/>
    <property type="match status" value="1"/>
</dbReference>
<dbReference type="PROSITE" id="PS00742">
    <property type="entry name" value="PEP_ENZYMES_2"/>
    <property type="match status" value="1"/>
</dbReference>
<feature type="active site" description="Proton donor" evidence="18">
    <location>
        <position position="501"/>
    </location>
</feature>
<dbReference type="PIRSF" id="PIRSF000732">
    <property type="entry name" value="PTS_enzyme_I"/>
    <property type="match status" value="1"/>
</dbReference>
<evidence type="ECO:0000256" key="4">
    <source>
        <dbReference type="ARBA" id="ARBA00004496"/>
    </source>
</evidence>
<comment type="catalytic activity">
    <reaction evidence="1 17">
        <text>L-histidyl-[protein] + phosphoenolpyruvate = N(pros)-phospho-L-histidyl-[protein] + pyruvate</text>
        <dbReference type="Rhea" id="RHEA:23880"/>
        <dbReference type="Rhea" id="RHEA-COMP:9745"/>
        <dbReference type="Rhea" id="RHEA-COMP:9746"/>
        <dbReference type="ChEBI" id="CHEBI:15361"/>
        <dbReference type="ChEBI" id="CHEBI:29979"/>
        <dbReference type="ChEBI" id="CHEBI:58702"/>
        <dbReference type="ChEBI" id="CHEBI:64837"/>
        <dbReference type="EC" id="2.7.3.9"/>
    </reaction>
</comment>
<dbReference type="InterPro" id="IPR008279">
    <property type="entry name" value="PEP-util_enz_mobile_dom"/>
</dbReference>
<dbReference type="InterPro" id="IPR015813">
    <property type="entry name" value="Pyrv/PenolPyrv_kinase-like_dom"/>
</dbReference>
<feature type="domain" description="PEP-utilising enzyme mobile" evidence="21">
    <location>
        <begin position="152"/>
        <end position="224"/>
    </location>
</feature>
<evidence type="ECO:0000256" key="19">
    <source>
        <dbReference type="PIRSR" id="PIRSR000732-2"/>
    </source>
</evidence>
<dbReference type="Pfam" id="PF02896">
    <property type="entry name" value="PEP-utilizers_C"/>
    <property type="match status" value="1"/>
</dbReference>
<evidence type="ECO:0000256" key="1">
    <source>
        <dbReference type="ARBA" id="ARBA00000683"/>
    </source>
</evidence>
<keyword evidence="25" id="KW-1185">Reference proteome</keyword>
<feature type="binding site" evidence="20">
    <location>
        <position position="430"/>
    </location>
    <ligand>
        <name>Mg(2+)</name>
        <dbReference type="ChEBI" id="CHEBI:18420"/>
    </ligand>
</feature>
<dbReference type="AlphaFoldDB" id="A0AAE3DY98"/>
<dbReference type="NCBIfam" id="TIGR01417">
    <property type="entry name" value="PTS_I_fam"/>
    <property type="match status" value="1"/>
</dbReference>
<name>A0AAE3DY98_9FIRM</name>
<dbReference type="InterPro" id="IPR040442">
    <property type="entry name" value="Pyrv_kinase-like_dom_sf"/>
</dbReference>
<gene>
    <name evidence="24" type="primary">ptsP</name>
    <name evidence="24" type="ORF">LKE05_05850</name>
</gene>
<dbReference type="Pfam" id="PF00391">
    <property type="entry name" value="PEP-utilizers"/>
    <property type="match status" value="1"/>
</dbReference>
<dbReference type="SUPFAM" id="SSF52009">
    <property type="entry name" value="Phosphohistidine domain"/>
    <property type="match status" value="1"/>
</dbReference>
<evidence type="ECO:0000313" key="24">
    <source>
        <dbReference type="EMBL" id="MCC2210314.1"/>
    </source>
</evidence>
<protein>
    <recommendedName>
        <fullName evidence="7 17">Phosphoenolpyruvate-protein phosphotransferase</fullName>
        <ecNumber evidence="6 17">2.7.3.9</ecNumber>
    </recommendedName>
    <alternativeName>
        <fullName evidence="16 17">Phosphotransferase system, enzyme I</fullName>
    </alternativeName>
</protein>
<keyword evidence="11 17" id="KW-0808">Transferase</keyword>
<dbReference type="EC" id="2.7.3.9" evidence="6 17"/>
<feature type="active site" description="Tele-phosphohistidine intermediate" evidence="18">
    <location>
        <position position="188"/>
    </location>
</feature>
<dbReference type="Pfam" id="PF05524">
    <property type="entry name" value="PEP-utilisers_N"/>
    <property type="match status" value="1"/>
</dbReference>
<feature type="binding site" evidence="19">
    <location>
        <begin position="453"/>
        <end position="454"/>
    </location>
    <ligand>
        <name>phosphoenolpyruvate</name>
        <dbReference type="ChEBI" id="CHEBI:58702"/>
    </ligand>
</feature>
<accession>A0AAE3DY98</accession>
<evidence type="ECO:0000256" key="10">
    <source>
        <dbReference type="ARBA" id="ARBA00022597"/>
    </source>
</evidence>
<keyword evidence="9 17" id="KW-0963">Cytoplasm</keyword>
<keyword evidence="14 17" id="KW-0418">Kinase</keyword>
<dbReference type="SUPFAM" id="SSF51621">
    <property type="entry name" value="Phosphoenolpyruvate/pyruvate domain"/>
    <property type="match status" value="1"/>
</dbReference>
<dbReference type="InterPro" id="IPR050499">
    <property type="entry name" value="PEP-utilizing_PTS_enzyme"/>
</dbReference>
<evidence type="ECO:0000256" key="9">
    <source>
        <dbReference type="ARBA" id="ARBA00022490"/>
    </source>
</evidence>
<keyword evidence="8 17" id="KW-0813">Transport</keyword>
<evidence type="ECO:0000256" key="11">
    <source>
        <dbReference type="ARBA" id="ARBA00022679"/>
    </source>
</evidence>
<evidence type="ECO:0000256" key="20">
    <source>
        <dbReference type="PIRSR" id="PIRSR000732-3"/>
    </source>
</evidence>
<evidence type="ECO:0000256" key="7">
    <source>
        <dbReference type="ARBA" id="ARBA00016544"/>
    </source>
</evidence>
<dbReference type="Gene3D" id="3.50.30.10">
    <property type="entry name" value="Phosphohistidine domain"/>
    <property type="match status" value="1"/>
</dbReference>
<reference evidence="24 25" key="1">
    <citation type="submission" date="2021-10" db="EMBL/GenBank/DDBJ databases">
        <title>Anaerobic single-cell dispensing facilitates the cultivation of human gut bacteria.</title>
        <authorList>
            <person name="Afrizal A."/>
        </authorList>
    </citation>
    <scope>NUCLEOTIDE SEQUENCE [LARGE SCALE GENOMIC DNA]</scope>
    <source>
        <strain evidence="24 25">CLA-AA-H232</strain>
    </source>
</reference>
<comment type="similarity">
    <text evidence="5 17">Belongs to the PEP-utilizing enzyme family.</text>
</comment>
<dbReference type="Gene3D" id="1.10.274.10">
    <property type="entry name" value="PtsI, HPr-binding domain"/>
    <property type="match status" value="1"/>
</dbReference>
<dbReference type="InterPro" id="IPR024692">
    <property type="entry name" value="PTS_EI"/>
</dbReference>
<comment type="subcellular location">
    <subcellularLocation>
        <location evidence="4 17">Cytoplasm</location>
    </subcellularLocation>
</comment>
<keyword evidence="10 17" id="KW-0762">Sugar transport</keyword>
<feature type="domain" description="PEP-utilising enzyme C-terminal" evidence="22">
    <location>
        <begin position="252"/>
        <end position="539"/>
    </location>
</feature>
<evidence type="ECO:0000259" key="23">
    <source>
        <dbReference type="Pfam" id="PF05524"/>
    </source>
</evidence>
<comment type="function">
    <text evidence="3 17">General (non sugar-specific) component of the phosphoenolpyruvate-dependent sugar phosphotransferase system (sugar PTS). This major carbohydrate active-transport system catalyzes the phosphorylation of incoming sugar substrates concomitantly with their translocation across the cell membrane. Enzyme I transfers the phosphoryl group from phosphoenolpyruvate (PEP) to the phosphoryl carrier protein (HPr).</text>
</comment>
<evidence type="ECO:0000256" key="15">
    <source>
        <dbReference type="ARBA" id="ARBA00022842"/>
    </source>
</evidence>
<dbReference type="InterPro" id="IPR008731">
    <property type="entry name" value="PTS_EIN"/>
</dbReference>
<evidence type="ECO:0000259" key="21">
    <source>
        <dbReference type="Pfam" id="PF00391"/>
    </source>
</evidence>
<evidence type="ECO:0000256" key="6">
    <source>
        <dbReference type="ARBA" id="ARBA00012232"/>
    </source>
</evidence>
<feature type="binding site" evidence="19">
    <location>
        <position position="464"/>
    </location>
    <ligand>
        <name>phosphoenolpyruvate</name>
        <dbReference type="ChEBI" id="CHEBI:58702"/>
    </ligand>
</feature>
<keyword evidence="13 17" id="KW-0479">Metal-binding</keyword>
<comment type="caution">
    <text evidence="24">The sequence shown here is derived from an EMBL/GenBank/DDBJ whole genome shotgun (WGS) entry which is preliminary data.</text>
</comment>
<evidence type="ECO:0000256" key="2">
    <source>
        <dbReference type="ARBA" id="ARBA00001946"/>
    </source>
</evidence>
<feature type="binding site" evidence="19">
    <location>
        <position position="331"/>
    </location>
    <ligand>
        <name>phosphoenolpyruvate</name>
        <dbReference type="ChEBI" id="CHEBI:58702"/>
    </ligand>
</feature>
<dbReference type="GO" id="GO:0008965">
    <property type="term" value="F:phosphoenolpyruvate-protein phosphotransferase activity"/>
    <property type="evidence" value="ECO:0007669"/>
    <property type="project" value="UniProtKB-EC"/>
</dbReference>
<evidence type="ECO:0000256" key="16">
    <source>
        <dbReference type="ARBA" id="ARBA00033235"/>
    </source>
</evidence>
<evidence type="ECO:0000256" key="17">
    <source>
        <dbReference type="PIRNR" id="PIRNR000732"/>
    </source>
</evidence>
<feature type="domain" description="Phosphotransferase system enzyme I N-terminal" evidence="23">
    <location>
        <begin position="5"/>
        <end position="126"/>
    </location>
</feature>